<dbReference type="AntiFam" id="ANF00057">
    <property type="entry name" value="Translation of E. coli type CRISPR repeat"/>
</dbReference>
<organism evidence="2 3">
    <name type="scientific">Nostocoides jenkinsii Ben 74</name>
    <dbReference type="NCBI Taxonomy" id="1193518"/>
    <lineage>
        <taxon>Bacteria</taxon>
        <taxon>Bacillati</taxon>
        <taxon>Actinomycetota</taxon>
        <taxon>Actinomycetes</taxon>
        <taxon>Micrococcales</taxon>
        <taxon>Intrasporangiaceae</taxon>
        <taxon>Nostocoides</taxon>
    </lineage>
</organism>
<reference evidence="2 3" key="1">
    <citation type="journal article" date="2013" name="ISME J.">
        <title>A metabolic model for members of the genus Tetrasphaera involved in enhanced biological phosphorus removal.</title>
        <authorList>
            <person name="Kristiansen R."/>
            <person name="Nguyen H.T.T."/>
            <person name="Saunders A.M."/>
            <person name="Nielsen J.L."/>
            <person name="Wimmer R."/>
            <person name="Le V.Q."/>
            <person name="McIlroy S.J."/>
            <person name="Petrovski S."/>
            <person name="Seviour R.J."/>
            <person name="Calteau A."/>
            <person name="Nielsen K.L."/>
            <person name="Nielsen P.H."/>
        </authorList>
    </citation>
    <scope>NUCLEOTIDE SEQUENCE [LARGE SCALE GENOMIC DNA]</scope>
    <source>
        <strain evidence="2 3">Ben 74</strain>
    </source>
</reference>
<feature type="region of interest" description="Disordered" evidence="1">
    <location>
        <begin position="118"/>
        <end position="142"/>
    </location>
</feature>
<dbReference type="EMBL" id="CAJC01000027">
    <property type="protein sequence ID" value="CCI51775.1"/>
    <property type="molecule type" value="Genomic_DNA"/>
</dbReference>
<proteinExistence type="predicted"/>
<keyword evidence="3" id="KW-1185">Reference proteome</keyword>
<evidence type="ECO:0000313" key="2">
    <source>
        <dbReference type="EMBL" id="CCI51775.1"/>
    </source>
</evidence>
<dbReference type="AntiFam" id="ANF00006">
    <property type="entry name" value="Translation of CRISPR region"/>
</dbReference>
<dbReference type="Proteomes" id="UP000035720">
    <property type="component" value="Unassembled WGS sequence"/>
</dbReference>
<feature type="region of interest" description="Disordered" evidence="1">
    <location>
        <begin position="1"/>
        <end position="35"/>
    </location>
</feature>
<gene>
    <name evidence="2" type="ORF">BN13_1220002</name>
</gene>
<name>A0A077M7I9_9MICO</name>
<comment type="caution">
    <text evidence="2">The sequence shown here is derived from an EMBL/GenBank/DDBJ whole genome shotgun (WGS) entry which is preliminary data.</text>
</comment>
<sequence length="169" mass="16942">MAAMPFTRAHPRAGGADGTLVPLEGIGEGSSPRGRGGQALIAQALYGGGLIPARAGRVPGPTRAHPRAGGADAITPGALGLIPARAGRTSLTAKPPVPTRAHPRAGGADLEALYAANQAEGSSPRGRGGRNRQNRRPCEGGLIPARAGRTWLSQRCGSCPSRGLGCGGH</sequence>
<accession>A0A077M7I9</accession>
<dbReference type="AlphaFoldDB" id="A0A077M7I9"/>
<evidence type="ECO:0000313" key="3">
    <source>
        <dbReference type="Proteomes" id="UP000035720"/>
    </source>
</evidence>
<evidence type="ECO:0000256" key="1">
    <source>
        <dbReference type="SAM" id="MobiDB-lite"/>
    </source>
</evidence>
<protein>
    <submittedName>
        <fullName evidence="2">Uncharacterized protein</fullName>
    </submittedName>
</protein>